<comment type="caution">
    <text evidence="1">The sequence shown here is derived from an EMBL/GenBank/DDBJ whole genome shotgun (WGS) entry which is preliminary data.</text>
</comment>
<reference evidence="1" key="1">
    <citation type="submission" date="2022-04" db="EMBL/GenBank/DDBJ databases">
        <title>Jade perch genome.</title>
        <authorList>
            <person name="Chao B."/>
        </authorList>
    </citation>
    <scope>NUCLEOTIDE SEQUENCE</scope>
    <source>
        <strain evidence="1">CB-2022</strain>
    </source>
</reference>
<protein>
    <submittedName>
        <fullName evidence="1">Uncharacterized protein</fullName>
    </submittedName>
</protein>
<name>A0ACB8VJP2_9TELE</name>
<evidence type="ECO:0000313" key="2">
    <source>
        <dbReference type="Proteomes" id="UP000831701"/>
    </source>
</evidence>
<organism evidence="1 2">
    <name type="scientific">Scortum barcoo</name>
    <name type="common">barcoo grunter</name>
    <dbReference type="NCBI Taxonomy" id="214431"/>
    <lineage>
        <taxon>Eukaryota</taxon>
        <taxon>Metazoa</taxon>
        <taxon>Chordata</taxon>
        <taxon>Craniata</taxon>
        <taxon>Vertebrata</taxon>
        <taxon>Euteleostomi</taxon>
        <taxon>Actinopterygii</taxon>
        <taxon>Neopterygii</taxon>
        <taxon>Teleostei</taxon>
        <taxon>Neoteleostei</taxon>
        <taxon>Acanthomorphata</taxon>
        <taxon>Eupercaria</taxon>
        <taxon>Centrarchiformes</taxon>
        <taxon>Terapontoidei</taxon>
        <taxon>Terapontidae</taxon>
        <taxon>Scortum</taxon>
    </lineage>
</organism>
<evidence type="ECO:0000313" key="1">
    <source>
        <dbReference type="EMBL" id="KAI3355895.1"/>
    </source>
</evidence>
<accession>A0ACB8VJP2</accession>
<dbReference type="EMBL" id="CM041550">
    <property type="protein sequence ID" value="KAI3355895.1"/>
    <property type="molecule type" value="Genomic_DNA"/>
</dbReference>
<proteinExistence type="predicted"/>
<gene>
    <name evidence="1" type="ORF">L3Q82_004441</name>
</gene>
<dbReference type="Proteomes" id="UP000831701">
    <property type="component" value="Chromosome 20"/>
</dbReference>
<sequence length="69" mass="7555">MGSSIRVFHQCTWHQDTLGWRIDDRLCSSFHLISGRMSWTLGAGVADVERSGAAEYGVARRASSETAGI</sequence>
<keyword evidence="2" id="KW-1185">Reference proteome</keyword>